<keyword evidence="2" id="KW-1185">Reference proteome</keyword>
<dbReference type="EMBL" id="KK853782">
    <property type="protein sequence ID" value="KDQ77205.1"/>
    <property type="molecule type" value="Genomic_DNA"/>
</dbReference>
<dbReference type="Proteomes" id="UP000027135">
    <property type="component" value="Unassembled WGS sequence"/>
</dbReference>
<protein>
    <submittedName>
        <fullName evidence="1">Uncharacterized protein</fullName>
    </submittedName>
</protein>
<dbReference type="InParanoid" id="A0A067QPJ2"/>
<organism evidence="1 2">
    <name type="scientific">Zootermopsis nevadensis</name>
    <name type="common">Dampwood termite</name>
    <dbReference type="NCBI Taxonomy" id="136037"/>
    <lineage>
        <taxon>Eukaryota</taxon>
        <taxon>Metazoa</taxon>
        <taxon>Ecdysozoa</taxon>
        <taxon>Arthropoda</taxon>
        <taxon>Hexapoda</taxon>
        <taxon>Insecta</taxon>
        <taxon>Pterygota</taxon>
        <taxon>Neoptera</taxon>
        <taxon>Polyneoptera</taxon>
        <taxon>Dictyoptera</taxon>
        <taxon>Blattodea</taxon>
        <taxon>Blattoidea</taxon>
        <taxon>Termitoidae</taxon>
        <taxon>Termopsidae</taxon>
        <taxon>Zootermopsis</taxon>
    </lineage>
</organism>
<name>A0A067QPJ2_ZOONE</name>
<dbReference type="AlphaFoldDB" id="A0A067QPJ2"/>
<gene>
    <name evidence="1" type="ORF">L798_05826</name>
</gene>
<evidence type="ECO:0000313" key="2">
    <source>
        <dbReference type="Proteomes" id="UP000027135"/>
    </source>
</evidence>
<reference evidence="1 2" key="1">
    <citation type="journal article" date="2014" name="Nat. Commun.">
        <title>Molecular traces of alternative social organization in a termite genome.</title>
        <authorList>
            <person name="Terrapon N."/>
            <person name="Li C."/>
            <person name="Robertson H.M."/>
            <person name="Ji L."/>
            <person name="Meng X."/>
            <person name="Booth W."/>
            <person name="Chen Z."/>
            <person name="Childers C.P."/>
            <person name="Glastad K.M."/>
            <person name="Gokhale K."/>
            <person name="Gowin J."/>
            <person name="Gronenberg W."/>
            <person name="Hermansen R.A."/>
            <person name="Hu H."/>
            <person name="Hunt B.G."/>
            <person name="Huylmans A.K."/>
            <person name="Khalil S.M."/>
            <person name="Mitchell R.D."/>
            <person name="Munoz-Torres M.C."/>
            <person name="Mustard J.A."/>
            <person name="Pan H."/>
            <person name="Reese J.T."/>
            <person name="Scharf M.E."/>
            <person name="Sun F."/>
            <person name="Vogel H."/>
            <person name="Xiao J."/>
            <person name="Yang W."/>
            <person name="Yang Z."/>
            <person name="Yang Z."/>
            <person name="Zhou J."/>
            <person name="Zhu J."/>
            <person name="Brent C.S."/>
            <person name="Elsik C.G."/>
            <person name="Goodisman M.A."/>
            <person name="Liberles D.A."/>
            <person name="Roe R.M."/>
            <person name="Vargo E.L."/>
            <person name="Vilcinskas A."/>
            <person name="Wang J."/>
            <person name="Bornberg-Bauer E."/>
            <person name="Korb J."/>
            <person name="Zhang G."/>
            <person name="Liebig J."/>
        </authorList>
    </citation>
    <scope>NUCLEOTIDE SEQUENCE [LARGE SCALE GENOMIC DNA]</scope>
    <source>
        <tissue evidence="1">Whole organism</tissue>
    </source>
</reference>
<proteinExistence type="predicted"/>
<evidence type="ECO:0000313" key="1">
    <source>
        <dbReference type="EMBL" id="KDQ77205.1"/>
    </source>
</evidence>
<sequence>MQSCLEIFDSPRRDCVNVLPQGSPQDKNPSASDPVTEEAMKSALHVQSTFLDVSSSTTAGRLAHSALELCPTARGTSSNSFKKITIFFSSQPVRKETGAHECLRRYQPKR</sequence>
<accession>A0A067QPJ2</accession>